<name>A0A8H4R1T9_9AGAR</name>
<reference evidence="1 2" key="1">
    <citation type="submission" date="2019-12" db="EMBL/GenBank/DDBJ databases">
        <authorList>
            <person name="Floudas D."/>
            <person name="Bentzer J."/>
            <person name="Ahren D."/>
            <person name="Johansson T."/>
            <person name="Persson P."/>
            <person name="Tunlid A."/>
        </authorList>
    </citation>
    <scope>NUCLEOTIDE SEQUENCE [LARGE SCALE GENOMIC DNA]</scope>
    <source>
        <strain evidence="1 2">CBS 102.39</strain>
    </source>
</reference>
<protein>
    <submittedName>
        <fullName evidence="1">Uncharacterized protein</fullName>
    </submittedName>
</protein>
<dbReference type="EMBL" id="JAACJL010000015">
    <property type="protein sequence ID" value="KAF4620257.1"/>
    <property type="molecule type" value="Genomic_DNA"/>
</dbReference>
<dbReference type="Proteomes" id="UP000521872">
    <property type="component" value="Unassembled WGS sequence"/>
</dbReference>
<keyword evidence="2" id="KW-1185">Reference proteome</keyword>
<gene>
    <name evidence="1" type="ORF">D9613_001075</name>
</gene>
<evidence type="ECO:0000313" key="2">
    <source>
        <dbReference type="Proteomes" id="UP000521872"/>
    </source>
</evidence>
<sequence>MYTSLQCEYTTLTLCVTVFHSAVLKWTVYLSRKSRTARIHLAHDRRWLADGSQMISGGSQVARRVLASGSQVLAAGSHSSQHARIWLASGSQKDRMCSQVDRGQLAAGSQMLAGGSQMARRWLARSSQQLASQGHARKSLARSQVARTLASSLAEKWVPLCWVVHVRI</sequence>
<proteinExistence type="predicted"/>
<organism evidence="1 2">
    <name type="scientific">Agrocybe pediades</name>
    <dbReference type="NCBI Taxonomy" id="84607"/>
    <lineage>
        <taxon>Eukaryota</taxon>
        <taxon>Fungi</taxon>
        <taxon>Dikarya</taxon>
        <taxon>Basidiomycota</taxon>
        <taxon>Agaricomycotina</taxon>
        <taxon>Agaricomycetes</taxon>
        <taxon>Agaricomycetidae</taxon>
        <taxon>Agaricales</taxon>
        <taxon>Agaricineae</taxon>
        <taxon>Strophariaceae</taxon>
        <taxon>Agrocybe</taxon>
    </lineage>
</organism>
<comment type="caution">
    <text evidence="1">The sequence shown here is derived from an EMBL/GenBank/DDBJ whole genome shotgun (WGS) entry which is preliminary data.</text>
</comment>
<evidence type="ECO:0000313" key="1">
    <source>
        <dbReference type="EMBL" id="KAF4620257.1"/>
    </source>
</evidence>
<dbReference type="AlphaFoldDB" id="A0A8H4R1T9"/>
<accession>A0A8H4R1T9</accession>